<evidence type="ECO:0000256" key="1">
    <source>
        <dbReference type="ARBA" id="ARBA00004749"/>
    </source>
</evidence>
<dbReference type="InterPro" id="IPR049381">
    <property type="entry name" value="UbiD-like_C"/>
</dbReference>
<accession>A0A917FR03</accession>
<dbReference type="Gene3D" id="3.40.1670.10">
    <property type="entry name" value="UbiD C-terminal domain-like"/>
    <property type="match status" value="1"/>
</dbReference>
<dbReference type="NCBIfam" id="TIGR00148">
    <property type="entry name" value="UbiD family decarboxylase"/>
    <property type="match status" value="1"/>
</dbReference>
<comment type="pathway">
    <text evidence="1">Cofactor biosynthesis; ubiquinone biosynthesis.</text>
</comment>
<comment type="similarity">
    <text evidence="2">Belongs to the UbiD family.</text>
</comment>
<evidence type="ECO:0000256" key="5">
    <source>
        <dbReference type="ARBA" id="ARBA00022688"/>
    </source>
</evidence>
<proteinExistence type="inferred from homology"/>
<dbReference type="EMBL" id="BMEO01000006">
    <property type="protein sequence ID" value="GGF95612.1"/>
    <property type="molecule type" value="Genomic_DNA"/>
</dbReference>
<dbReference type="InterPro" id="IPR002830">
    <property type="entry name" value="UbiD"/>
</dbReference>
<dbReference type="GO" id="GO:0008694">
    <property type="term" value="F:4-hydroxy-3-polyprenylbenzoate decarboxylase activity"/>
    <property type="evidence" value="ECO:0007669"/>
    <property type="project" value="TreeGrafter"/>
</dbReference>
<dbReference type="SUPFAM" id="SSF143968">
    <property type="entry name" value="UbiD C-terminal domain-like"/>
    <property type="match status" value="1"/>
</dbReference>
<evidence type="ECO:0000313" key="11">
    <source>
        <dbReference type="Proteomes" id="UP000605253"/>
    </source>
</evidence>
<dbReference type="InterPro" id="IPR049383">
    <property type="entry name" value="UbiD-like_N"/>
</dbReference>
<organism evidence="10 11">
    <name type="scientific">Marinicella pacifica</name>
    <dbReference type="NCBI Taxonomy" id="1171543"/>
    <lineage>
        <taxon>Bacteria</taxon>
        <taxon>Pseudomonadati</taxon>
        <taxon>Pseudomonadota</taxon>
        <taxon>Gammaproteobacteria</taxon>
        <taxon>Lysobacterales</taxon>
        <taxon>Marinicellaceae</taxon>
        <taxon>Marinicella</taxon>
    </lineage>
</organism>
<dbReference type="GO" id="GO:0005829">
    <property type="term" value="C:cytosol"/>
    <property type="evidence" value="ECO:0007669"/>
    <property type="project" value="TreeGrafter"/>
</dbReference>
<keyword evidence="11" id="KW-1185">Reference proteome</keyword>
<evidence type="ECO:0000259" key="9">
    <source>
        <dbReference type="Pfam" id="PF20696"/>
    </source>
</evidence>
<evidence type="ECO:0000259" key="8">
    <source>
        <dbReference type="Pfam" id="PF20695"/>
    </source>
</evidence>
<dbReference type="Pfam" id="PF20695">
    <property type="entry name" value="UbiD_N"/>
    <property type="match status" value="1"/>
</dbReference>
<evidence type="ECO:0000313" key="10">
    <source>
        <dbReference type="EMBL" id="GGF95612.1"/>
    </source>
</evidence>
<reference evidence="10" key="2">
    <citation type="submission" date="2020-09" db="EMBL/GenBank/DDBJ databases">
        <authorList>
            <person name="Sun Q."/>
            <person name="Zhou Y."/>
        </authorList>
    </citation>
    <scope>NUCLEOTIDE SEQUENCE</scope>
    <source>
        <strain evidence="10">CGMCC 1.12181</strain>
    </source>
</reference>
<dbReference type="PANTHER" id="PTHR30108">
    <property type="entry name" value="3-OCTAPRENYL-4-HYDROXYBENZOATE CARBOXY-LYASE-RELATED"/>
    <property type="match status" value="1"/>
</dbReference>
<feature type="domain" description="3-octaprenyl-4-hydroxybenzoate carboxy-lyase-like C-terminal" evidence="9">
    <location>
        <begin position="347"/>
        <end position="471"/>
    </location>
</feature>
<feature type="domain" description="3-octaprenyl-4-hydroxybenzoate carboxy-lyase-like N-terminal" evidence="8">
    <location>
        <begin position="26"/>
        <end position="104"/>
    </location>
</feature>
<sequence length="508" mass="57339">MDLNRLISHSLDSHRSDHIHSLRDFLQLLSDNDDLLHIHQTVDLRHELTALSHKSLKQQGPALQFNKLSSGHVMPVIGNLFGTEQRVLQALGVTDKAQLTTLGRQLAYLQSPQLPTDLKQSQSLLKQFKRLSYINPRIIDKPTCQTHVLKGDAVDVGLLPMPTCWPKDISALLTFGLVITQGPRQKRQNIGIYRQQPIAKNKLIMRWLAHRGGATDFNDFKQTNPGERFPVSVVIGADPITTLAAVSPIPDTLSEYHFAGLLRGAKTQVTAGVIHAHLQIPAHAEIVLEGYIEPDESAAEGPFGDHTGFYNSVEDFPVFTVEAMTFQDKPLYHTSYMGHPGEDEPSVMASVLNELFIPLLQNQFPEIVDFYLPPAACSYRMAVISIRKQYPGHAKRIMMAVWSYLRQFSYTKFIIVTDEDVDVRNWSQVIWAMSTRADPARDSLILERTPVDYLDFSSPQSRLGGKMGLDATHKWPAETNRTWGRPIQHDHAFKRHIDDLWTQINKTP</sequence>
<keyword evidence="5" id="KW-0831">Ubiquinone biosynthesis</keyword>
<dbReference type="AlphaFoldDB" id="A0A917FR03"/>
<feature type="domain" description="3-octaprenyl-4-hydroxybenzoate carboxy-lyase-like Rift-related" evidence="7">
    <location>
        <begin position="141"/>
        <end position="340"/>
    </location>
</feature>
<dbReference type="Proteomes" id="UP000605253">
    <property type="component" value="Unassembled WGS sequence"/>
</dbReference>
<evidence type="ECO:0000256" key="3">
    <source>
        <dbReference type="ARBA" id="ARBA00011643"/>
    </source>
</evidence>
<dbReference type="GO" id="GO:0006744">
    <property type="term" value="P:ubiquinone biosynthetic process"/>
    <property type="evidence" value="ECO:0007669"/>
    <property type="project" value="UniProtKB-KW"/>
</dbReference>
<protein>
    <recommendedName>
        <fullName evidence="4">3-octaprenyl-4-hydroxybenzoate carboxy-lyase</fullName>
    </recommendedName>
    <alternativeName>
        <fullName evidence="6">Polyprenyl p-hydroxybenzoate decarboxylase</fullName>
    </alternativeName>
</protein>
<evidence type="ECO:0000256" key="2">
    <source>
        <dbReference type="ARBA" id="ARBA00010021"/>
    </source>
</evidence>
<evidence type="ECO:0000256" key="6">
    <source>
        <dbReference type="ARBA" id="ARBA00030393"/>
    </source>
</evidence>
<dbReference type="PANTHER" id="PTHR30108:SF17">
    <property type="entry name" value="FERULIC ACID DECARBOXYLASE 1"/>
    <property type="match status" value="1"/>
</dbReference>
<dbReference type="RefSeq" id="WP_188365224.1">
    <property type="nucleotide sequence ID" value="NZ_BAABJF010000001.1"/>
</dbReference>
<gene>
    <name evidence="10" type="primary">ubiD</name>
    <name evidence="10" type="ORF">GCM10011365_16200</name>
</gene>
<dbReference type="FunFam" id="3.40.1670.10:FF:000001">
    <property type="entry name" value="3-octaprenyl-4-hydroxybenzoate carboxy-lyase"/>
    <property type="match status" value="1"/>
</dbReference>
<evidence type="ECO:0000256" key="4">
    <source>
        <dbReference type="ARBA" id="ARBA00018597"/>
    </source>
</evidence>
<dbReference type="InterPro" id="IPR048304">
    <property type="entry name" value="UbiD_Rift_dom"/>
</dbReference>
<dbReference type="Pfam" id="PF20696">
    <property type="entry name" value="UbiD_C"/>
    <property type="match status" value="1"/>
</dbReference>
<name>A0A917FR03_9GAMM</name>
<comment type="caution">
    <text evidence="10">The sequence shown here is derived from an EMBL/GenBank/DDBJ whole genome shotgun (WGS) entry which is preliminary data.</text>
</comment>
<dbReference type="SUPFAM" id="SSF50475">
    <property type="entry name" value="FMN-binding split barrel"/>
    <property type="match status" value="1"/>
</dbReference>
<comment type="subunit">
    <text evidence="3">Homohexamer.</text>
</comment>
<evidence type="ECO:0000259" key="7">
    <source>
        <dbReference type="Pfam" id="PF01977"/>
    </source>
</evidence>
<dbReference type="Pfam" id="PF01977">
    <property type="entry name" value="UbiD"/>
    <property type="match status" value="1"/>
</dbReference>
<dbReference type="Gene3D" id="1.20.5.570">
    <property type="entry name" value="Single helix bin"/>
    <property type="match status" value="1"/>
</dbReference>
<reference evidence="10" key="1">
    <citation type="journal article" date="2014" name="Int. J. Syst. Evol. Microbiol.">
        <title>Complete genome sequence of Corynebacterium casei LMG S-19264T (=DSM 44701T), isolated from a smear-ripened cheese.</title>
        <authorList>
            <consortium name="US DOE Joint Genome Institute (JGI-PGF)"/>
            <person name="Walter F."/>
            <person name="Albersmeier A."/>
            <person name="Kalinowski J."/>
            <person name="Ruckert C."/>
        </authorList>
    </citation>
    <scope>NUCLEOTIDE SEQUENCE</scope>
    <source>
        <strain evidence="10">CGMCC 1.12181</strain>
    </source>
</reference>